<dbReference type="Proteomes" id="UP001175261">
    <property type="component" value="Unassembled WGS sequence"/>
</dbReference>
<dbReference type="EMBL" id="JAPDFR010000002">
    <property type="protein sequence ID" value="KAK0389363.1"/>
    <property type="molecule type" value="Genomic_DNA"/>
</dbReference>
<evidence type="ECO:0000256" key="2">
    <source>
        <dbReference type="SAM" id="MobiDB-lite"/>
    </source>
</evidence>
<evidence type="ECO:0000313" key="3">
    <source>
        <dbReference type="EMBL" id="KAK0389363.1"/>
    </source>
</evidence>
<feature type="compositionally biased region" description="Acidic residues" evidence="2">
    <location>
        <begin position="1"/>
        <end position="11"/>
    </location>
</feature>
<evidence type="ECO:0000256" key="1">
    <source>
        <dbReference type="ARBA" id="ARBA00038158"/>
    </source>
</evidence>
<keyword evidence="4" id="KW-1185">Reference proteome</keyword>
<accession>A0AA39GL26</accession>
<name>A0AA39GL26_SARSR</name>
<reference evidence="3" key="1">
    <citation type="submission" date="2022-10" db="EMBL/GenBank/DDBJ databases">
        <title>Determination and structural analysis of whole genome sequence of Sarocladium strictum F4-1.</title>
        <authorList>
            <person name="Hu L."/>
            <person name="Jiang Y."/>
        </authorList>
    </citation>
    <scope>NUCLEOTIDE SEQUENCE</scope>
    <source>
        <strain evidence="3">F4-1</strain>
    </source>
</reference>
<feature type="region of interest" description="Disordered" evidence="2">
    <location>
        <begin position="1"/>
        <end position="26"/>
    </location>
</feature>
<dbReference type="PANTHER" id="PTHR43591:SF10">
    <property type="entry name" value="ABC TRANSMEMBRANE TYPE-1 DOMAIN-CONTAINING PROTEIN-RELATED"/>
    <property type="match status" value="1"/>
</dbReference>
<dbReference type="CDD" id="cd02440">
    <property type="entry name" value="AdoMet_MTases"/>
    <property type="match status" value="1"/>
</dbReference>
<protein>
    <recommendedName>
        <fullName evidence="5">S-adenosyl-L-methionine-dependent methyltransferase</fullName>
    </recommendedName>
</protein>
<dbReference type="SUPFAM" id="SSF53335">
    <property type="entry name" value="S-adenosyl-L-methionine-dependent methyltransferases"/>
    <property type="match status" value="1"/>
</dbReference>
<comment type="similarity">
    <text evidence="1">Belongs to the methyltransferase superfamily. LaeA methyltransferase family.</text>
</comment>
<dbReference type="GO" id="GO:0008168">
    <property type="term" value="F:methyltransferase activity"/>
    <property type="evidence" value="ECO:0007669"/>
    <property type="project" value="TreeGrafter"/>
</dbReference>
<dbReference type="Pfam" id="PF13489">
    <property type="entry name" value="Methyltransf_23"/>
    <property type="match status" value="1"/>
</dbReference>
<dbReference type="PANTHER" id="PTHR43591">
    <property type="entry name" value="METHYLTRANSFERASE"/>
    <property type="match status" value="1"/>
</dbReference>
<proteinExistence type="inferred from homology"/>
<gene>
    <name evidence="3" type="ORF">NLU13_2938</name>
</gene>
<organism evidence="3 4">
    <name type="scientific">Sarocladium strictum</name>
    <name type="common">Black bundle disease fungus</name>
    <name type="synonym">Acremonium strictum</name>
    <dbReference type="NCBI Taxonomy" id="5046"/>
    <lineage>
        <taxon>Eukaryota</taxon>
        <taxon>Fungi</taxon>
        <taxon>Dikarya</taxon>
        <taxon>Ascomycota</taxon>
        <taxon>Pezizomycotina</taxon>
        <taxon>Sordariomycetes</taxon>
        <taxon>Hypocreomycetidae</taxon>
        <taxon>Hypocreales</taxon>
        <taxon>Sarocladiaceae</taxon>
        <taxon>Sarocladium</taxon>
    </lineage>
</organism>
<evidence type="ECO:0000313" key="4">
    <source>
        <dbReference type="Proteomes" id="UP001175261"/>
    </source>
</evidence>
<evidence type="ECO:0008006" key="5">
    <source>
        <dbReference type="Google" id="ProtNLM"/>
    </source>
</evidence>
<dbReference type="Gene3D" id="3.40.50.150">
    <property type="entry name" value="Vaccinia Virus protein VP39"/>
    <property type="match status" value="1"/>
</dbReference>
<dbReference type="InterPro" id="IPR029063">
    <property type="entry name" value="SAM-dependent_MTases_sf"/>
</dbReference>
<sequence>MTTDGEADEILVDPNWDNNATDDDDSAFADEASTRQSLTESVRQYRKLHGRTYQNFNSENNYWGPNDAVQNEGLDLSHQMLYHALDDRLFLAPIPSNPQRVLDIGTGTGIWAIDFADQYPSAEVIGTDLSPIQPDWVPTNCSFELHDAETRWHWPDNHFDFIHVRCLMGSIKDWPALYRQIYRCLKPGGWLEHLDYSIDITCDDNSIPAGSVFDGWGKFFQEAGEKLGQTFRVIEDGRNVKWQQDAGFENIQHYYFKLPLGGWPNDKKWKQVGLYNQLITSDSMEGYILFLLRNVYGWSYEDVQAFEDKARRLIRKSSVHSYFGAGVVWSQKPSN</sequence>
<dbReference type="AlphaFoldDB" id="A0AA39GL26"/>
<comment type="caution">
    <text evidence="3">The sequence shown here is derived from an EMBL/GenBank/DDBJ whole genome shotgun (WGS) entry which is preliminary data.</text>
</comment>